<protein>
    <recommendedName>
        <fullName evidence="6">acetolactate synthase</fullName>
        <ecNumber evidence="6">2.2.1.6</ecNumber>
    </recommendedName>
</protein>
<dbReference type="InterPro" id="IPR045229">
    <property type="entry name" value="TPP_enz"/>
</dbReference>
<dbReference type="InterPro" id="IPR012001">
    <property type="entry name" value="Thiamin_PyroP_enz_TPP-bd_dom"/>
</dbReference>
<dbReference type="Pfam" id="PF00205">
    <property type="entry name" value="TPP_enzyme_M"/>
    <property type="match status" value="1"/>
</dbReference>
<keyword evidence="7" id="KW-0285">Flavoprotein</keyword>
<feature type="domain" description="Thiamine pyrophosphate enzyme N-terminal TPP-binding" evidence="17">
    <location>
        <begin position="30"/>
        <end position="138"/>
    </location>
</feature>
<evidence type="ECO:0000256" key="1">
    <source>
        <dbReference type="ARBA" id="ARBA00001946"/>
    </source>
</evidence>
<dbReference type="NCBIfam" id="NF004516">
    <property type="entry name" value="PRK05858.1"/>
    <property type="match status" value="1"/>
</dbReference>
<evidence type="ECO:0000259" key="16">
    <source>
        <dbReference type="Pfam" id="PF02775"/>
    </source>
</evidence>
<dbReference type="GO" id="GO:0030976">
    <property type="term" value="F:thiamine pyrophosphate binding"/>
    <property type="evidence" value="ECO:0007669"/>
    <property type="project" value="InterPro"/>
</dbReference>
<keyword evidence="11" id="KW-0100">Branched-chain amino acid biosynthesis</keyword>
<dbReference type="CDD" id="cd07035">
    <property type="entry name" value="TPP_PYR_POX_like"/>
    <property type="match status" value="1"/>
</dbReference>
<dbReference type="Pfam" id="PF02776">
    <property type="entry name" value="TPP_enzyme_N"/>
    <property type="match status" value="1"/>
</dbReference>
<evidence type="ECO:0000313" key="18">
    <source>
        <dbReference type="EMBL" id="TCW21940.1"/>
    </source>
</evidence>
<evidence type="ECO:0000259" key="15">
    <source>
        <dbReference type="Pfam" id="PF00205"/>
    </source>
</evidence>
<evidence type="ECO:0000256" key="10">
    <source>
        <dbReference type="ARBA" id="ARBA00023052"/>
    </source>
</evidence>
<dbReference type="SUPFAM" id="SSF52467">
    <property type="entry name" value="DHS-like NAD/FAD-binding domain"/>
    <property type="match status" value="1"/>
</dbReference>
<keyword evidence="9" id="KW-0274">FAD</keyword>
<feature type="region of interest" description="Disordered" evidence="14">
    <location>
        <begin position="1"/>
        <end position="27"/>
    </location>
</feature>
<evidence type="ECO:0000256" key="5">
    <source>
        <dbReference type="ARBA" id="ARBA00007812"/>
    </source>
</evidence>
<accession>A0A4R3ZQX3</accession>
<proteinExistence type="inferred from homology"/>
<dbReference type="GO" id="GO:0005948">
    <property type="term" value="C:acetolactate synthase complex"/>
    <property type="evidence" value="ECO:0007669"/>
    <property type="project" value="TreeGrafter"/>
</dbReference>
<name>A0A4R3ZQX3_9ACTN</name>
<evidence type="ECO:0000256" key="9">
    <source>
        <dbReference type="ARBA" id="ARBA00022827"/>
    </source>
</evidence>
<dbReference type="PROSITE" id="PS00187">
    <property type="entry name" value="TPP_ENZYMES"/>
    <property type="match status" value="1"/>
</dbReference>
<dbReference type="InterPro" id="IPR011766">
    <property type="entry name" value="TPP_enzyme_TPP-bd"/>
</dbReference>
<comment type="pathway">
    <text evidence="4">Amino-acid biosynthesis; L-valine biosynthesis; L-valine from pyruvate: step 1/4.</text>
</comment>
<evidence type="ECO:0000256" key="12">
    <source>
        <dbReference type="ARBA" id="ARBA00048670"/>
    </source>
</evidence>
<comment type="pathway">
    <text evidence="3">Amino-acid biosynthesis; L-isoleucine biosynthesis; L-isoleucine from 2-oxobutanoate: step 1/4.</text>
</comment>
<dbReference type="PANTHER" id="PTHR18968">
    <property type="entry name" value="THIAMINE PYROPHOSPHATE ENZYMES"/>
    <property type="match status" value="1"/>
</dbReference>
<dbReference type="Pfam" id="PF02775">
    <property type="entry name" value="TPP_enzyme_C"/>
    <property type="match status" value="1"/>
</dbReference>
<dbReference type="InterPro" id="IPR012000">
    <property type="entry name" value="Thiamin_PyroP_enz_cen_dom"/>
</dbReference>
<evidence type="ECO:0000256" key="6">
    <source>
        <dbReference type="ARBA" id="ARBA00013145"/>
    </source>
</evidence>
<dbReference type="Proteomes" id="UP000295805">
    <property type="component" value="Unassembled WGS sequence"/>
</dbReference>
<dbReference type="UniPathway" id="UPA00047">
    <property type="reaction ID" value="UER00055"/>
</dbReference>
<keyword evidence="8" id="KW-0479">Metal-binding</keyword>
<feature type="domain" description="Thiamine pyrophosphate enzyme TPP-binding" evidence="16">
    <location>
        <begin position="410"/>
        <end position="557"/>
    </location>
</feature>
<dbReference type="GO" id="GO:0000287">
    <property type="term" value="F:magnesium ion binding"/>
    <property type="evidence" value="ECO:0007669"/>
    <property type="project" value="InterPro"/>
</dbReference>
<dbReference type="AlphaFoldDB" id="A0A4R3ZQX3"/>
<dbReference type="EMBL" id="SMCX01000022">
    <property type="protein sequence ID" value="TCW21940.1"/>
    <property type="molecule type" value="Genomic_DNA"/>
</dbReference>
<dbReference type="InterPro" id="IPR000399">
    <property type="entry name" value="TPP-bd_CS"/>
</dbReference>
<keyword evidence="10 13" id="KW-0786">Thiamine pyrophosphate</keyword>
<dbReference type="Gene3D" id="3.40.50.970">
    <property type="match status" value="2"/>
</dbReference>
<evidence type="ECO:0000256" key="14">
    <source>
        <dbReference type="SAM" id="MobiDB-lite"/>
    </source>
</evidence>
<dbReference type="GO" id="GO:0009097">
    <property type="term" value="P:isoleucine biosynthetic process"/>
    <property type="evidence" value="ECO:0007669"/>
    <property type="project" value="UniProtKB-UniPathway"/>
</dbReference>
<comment type="catalytic activity">
    <reaction evidence="12">
        <text>2 pyruvate + H(+) = (2S)-2-acetolactate + CO2</text>
        <dbReference type="Rhea" id="RHEA:25249"/>
        <dbReference type="ChEBI" id="CHEBI:15361"/>
        <dbReference type="ChEBI" id="CHEBI:15378"/>
        <dbReference type="ChEBI" id="CHEBI:16526"/>
        <dbReference type="ChEBI" id="CHEBI:58476"/>
        <dbReference type="EC" id="2.2.1.6"/>
    </reaction>
</comment>
<organism evidence="18 19">
    <name type="scientific">Dietzia cinnamea</name>
    <dbReference type="NCBI Taxonomy" id="321318"/>
    <lineage>
        <taxon>Bacteria</taxon>
        <taxon>Bacillati</taxon>
        <taxon>Actinomycetota</taxon>
        <taxon>Actinomycetes</taxon>
        <taxon>Mycobacteriales</taxon>
        <taxon>Dietziaceae</taxon>
        <taxon>Dietzia</taxon>
    </lineage>
</organism>
<evidence type="ECO:0000256" key="11">
    <source>
        <dbReference type="ARBA" id="ARBA00023304"/>
    </source>
</evidence>
<dbReference type="GO" id="GO:0003984">
    <property type="term" value="F:acetolactate synthase activity"/>
    <property type="evidence" value="ECO:0007669"/>
    <property type="project" value="UniProtKB-EC"/>
</dbReference>
<dbReference type="Gene3D" id="3.40.50.1220">
    <property type="entry name" value="TPP-binding domain"/>
    <property type="match status" value="1"/>
</dbReference>
<reference evidence="18 19" key="1">
    <citation type="submission" date="2019-03" db="EMBL/GenBank/DDBJ databases">
        <title>Root nodule microbial communities of legume samples collected from USA, Mexico and Botswana.</title>
        <authorList>
            <person name="Hirsch A."/>
        </authorList>
    </citation>
    <scope>NUCLEOTIDE SEQUENCE [LARGE SCALE GENOMIC DNA]</scope>
    <source>
        <strain evidence="18 19">55</strain>
    </source>
</reference>
<feature type="domain" description="Thiamine pyrophosphate enzyme central" evidence="15">
    <location>
        <begin position="211"/>
        <end position="342"/>
    </location>
</feature>
<evidence type="ECO:0000256" key="2">
    <source>
        <dbReference type="ARBA" id="ARBA00001964"/>
    </source>
</evidence>
<evidence type="ECO:0000256" key="3">
    <source>
        <dbReference type="ARBA" id="ARBA00004974"/>
    </source>
</evidence>
<evidence type="ECO:0000256" key="7">
    <source>
        <dbReference type="ARBA" id="ARBA00022630"/>
    </source>
</evidence>
<dbReference type="GO" id="GO:0009099">
    <property type="term" value="P:L-valine biosynthetic process"/>
    <property type="evidence" value="ECO:0007669"/>
    <property type="project" value="UniProtKB-UniPathway"/>
</dbReference>
<dbReference type="EC" id="2.2.1.6" evidence="6"/>
<evidence type="ECO:0000256" key="4">
    <source>
        <dbReference type="ARBA" id="ARBA00005025"/>
    </source>
</evidence>
<dbReference type="SUPFAM" id="SSF52518">
    <property type="entry name" value="Thiamin diphosphate-binding fold (THDP-binding)"/>
    <property type="match status" value="2"/>
</dbReference>
<evidence type="ECO:0000313" key="19">
    <source>
        <dbReference type="Proteomes" id="UP000295805"/>
    </source>
</evidence>
<evidence type="ECO:0000256" key="8">
    <source>
        <dbReference type="ARBA" id="ARBA00022723"/>
    </source>
</evidence>
<comment type="cofactor">
    <cofactor evidence="1">
        <name>Mg(2+)</name>
        <dbReference type="ChEBI" id="CHEBI:18420"/>
    </cofactor>
</comment>
<gene>
    <name evidence="18" type="ORF">EDD19_12245</name>
</gene>
<evidence type="ECO:0000259" key="17">
    <source>
        <dbReference type="Pfam" id="PF02776"/>
    </source>
</evidence>
<comment type="cofactor">
    <cofactor evidence="2">
        <name>thiamine diphosphate</name>
        <dbReference type="ChEBI" id="CHEBI:58937"/>
    </cofactor>
</comment>
<feature type="compositionally biased region" description="Basic and acidic residues" evidence="14">
    <location>
        <begin position="1"/>
        <end position="11"/>
    </location>
</feature>
<dbReference type="UniPathway" id="UPA00049">
    <property type="reaction ID" value="UER00059"/>
</dbReference>
<evidence type="ECO:0000256" key="13">
    <source>
        <dbReference type="RuleBase" id="RU362132"/>
    </source>
</evidence>
<dbReference type="PANTHER" id="PTHR18968:SF166">
    <property type="entry name" value="2-HYDROXYACYL-COA LYASE 2"/>
    <property type="match status" value="1"/>
</dbReference>
<dbReference type="InterPro" id="IPR029061">
    <property type="entry name" value="THDP-binding"/>
</dbReference>
<sequence>MSHDESSERSGRAPGAVTPVEGHGGSHATAVAAAHGVRTMFTLSGAHVFPMYDAAEKEDHGIALLDVRHEQTAAFAAEATGKLTRSPGLAVLTAGPGVTNGVSAMAQASFSGAPMVVIGGRAPAGRWGTGSLQEFDHVPVVAPVTVSAETARDTADIAAATHRAFTAARTAHRGPAFLDVHMDHFFDRCTSVRPGPDHSPGTDRLPDTDAVDRIADLLLGAERPVLVLGSDVWADGAEDAALRCVETLGLPVIPNGMGRGIVPAGHRLLVGKARGMAFGVADVVIVVGTPLDFRLSYGVFGGKEGATPATVVHIADSPGQLSHHASPAVATAGDLELVLDALVSSVERKVRTGARRPDWGGWATALREKADAAHTADLELFSAAADPIHPARIYGELLPRLAEDAVVVGDGGDFVSYAGRFIDPARPGNWLDPGPFGCLGAGLGAAIAARIARPSSQVVLLLGDGAAGFSLIDVDTLVRHRLPVVMIMGNNGAWGLEKGPMQMLYGYDVIADLAPRTRYDEVVRALGGAGEMVTDPAQIGPALDRAFASDVPYLVNVVTDVEAMYPRSTFGV</sequence>
<dbReference type="GO" id="GO:0050660">
    <property type="term" value="F:flavin adenine dinucleotide binding"/>
    <property type="evidence" value="ECO:0007669"/>
    <property type="project" value="TreeGrafter"/>
</dbReference>
<dbReference type="InterPro" id="IPR029035">
    <property type="entry name" value="DHS-like_NAD/FAD-binding_dom"/>
</dbReference>
<keyword evidence="11" id="KW-0028">Amino-acid biosynthesis</keyword>
<comment type="similarity">
    <text evidence="5 13">Belongs to the TPP enzyme family.</text>
</comment>
<comment type="caution">
    <text evidence="18">The sequence shown here is derived from an EMBL/GenBank/DDBJ whole genome shotgun (WGS) entry which is preliminary data.</text>
</comment>